<evidence type="ECO:0000256" key="8">
    <source>
        <dbReference type="ARBA" id="ARBA00022573"/>
    </source>
</evidence>
<evidence type="ECO:0000256" key="1">
    <source>
        <dbReference type="ARBA" id="ARBA00000312"/>
    </source>
</evidence>
<keyword evidence="15" id="KW-0548">Nucleotidyltransferase</keyword>
<evidence type="ECO:0000256" key="5">
    <source>
        <dbReference type="ARBA" id="ARBA00004692"/>
    </source>
</evidence>
<evidence type="ECO:0000256" key="11">
    <source>
        <dbReference type="ARBA" id="ARBA00022777"/>
    </source>
</evidence>
<comment type="function">
    <text evidence="4 14">Catalyzes ATP-dependent phosphorylation of adenosylcobinamide and addition of GMP to adenosylcobinamide phosphate.</text>
</comment>
<comment type="catalytic activity">
    <reaction evidence="1 14">
        <text>adenosylcob(III)inamide + ATP = adenosylcob(III)inamide phosphate + ADP + H(+)</text>
        <dbReference type="Rhea" id="RHEA:15769"/>
        <dbReference type="ChEBI" id="CHEBI:2480"/>
        <dbReference type="ChEBI" id="CHEBI:15378"/>
        <dbReference type="ChEBI" id="CHEBI:30616"/>
        <dbReference type="ChEBI" id="CHEBI:58502"/>
        <dbReference type="ChEBI" id="CHEBI:456216"/>
        <dbReference type="EC" id="2.7.1.156"/>
    </reaction>
</comment>
<evidence type="ECO:0000256" key="4">
    <source>
        <dbReference type="ARBA" id="ARBA00003889"/>
    </source>
</evidence>
<keyword evidence="13 14" id="KW-0342">GTP-binding</keyword>
<dbReference type="EMBL" id="JAUSVV010000013">
    <property type="protein sequence ID" value="MDQ0444512.1"/>
    <property type="molecule type" value="Genomic_DNA"/>
</dbReference>
<proteinExistence type="inferred from homology"/>
<dbReference type="Proteomes" id="UP001236369">
    <property type="component" value="Unassembled WGS sequence"/>
</dbReference>
<comment type="pathway">
    <text evidence="5 14">Cofactor biosynthesis; adenosylcobalamin biosynthesis; adenosylcobalamin from cob(II)yrinate a,c-diamide: step 6/7.</text>
</comment>
<comment type="catalytic activity">
    <reaction evidence="3">
        <text>adenosylcob(III)inamide + GTP = adenosylcob(III)inamide phosphate + GDP + H(+)</text>
        <dbReference type="Rhea" id="RHEA:15765"/>
        <dbReference type="ChEBI" id="CHEBI:2480"/>
        <dbReference type="ChEBI" id="CHEBI:15378"/>
        <dbReference type="ChEBI" id="CHEBI:37565"/>
        <dbReference type="ChEBI" id="CHEBI:58189"/>
        <dbReference type="ChEBI" id="CHEBI:58502"/>
        <dbReference type="EC" id="2.7.1.156"/>
    </reaction>
</comment>
<dbReference type="RefSeq" id="WP_238252847.1">
    <property type="nucleotide sequence ID" value="NZ_BPQX01000063.1"/>
</dbReference>
<dbReference type="InterPro" id="IPR027417">
    <property type="entry name" value="P-loop_NTPase"/>
</dbReference>
<keyword evidence="11 14" id="KW-0418">Kinase</keyword>
<evidence type="ECO:0000256" key="7">
    <source>
        <dbReference type="ARBA" id="ARBA00007490"/>
    </source>
</evidence>
<evidence type="ECO:0000256" key="3">
    <source>
        <dbReference type="ARBA" id="ARBA00001522"/>
    </source>
</evidence>
<evidence type="ECO:0000256" key="10">
    <source>
        <dbReference type="ARBA" id="ARBA00022741"/>
    </source>
</evidence>
<keyword evidence="10 14" id="KW-0547">Nucleotide-binding</keyword>
<comment type="caution">
    <text evidence="15">The sequence shown here is derived from an EMBL/GenBank/DDBJ whole genome shotgun (WGS) entry which is preliminary data.</text>
</comment>
<dbReference type="Gene3D" id="3.40.50.300">
    <property type="entry name" value="P-loop containing nucleotide triphosphate hydrolases"/>
    <property type="match status" value="1"/>
</dbReference>
<dbReference type="EC" id="2.7.1.156" evidence="14"/>
<evidence type="ECO:0000256" key="6">
    <source>
        <dbReference type="ARBA" id="ARBA00005159"/>
    </source>
</evidence>
<dbReference type="NCBIfam" id="NF004469">
    <property type="entry name" value="PRK05800.1"/>
    <property type="match status" value="1"/>
</dbReference>
<comment type="pathway">
    <text evidence="6 14">Cofactor biosynthesis; adenosylcobalamin biosynthesis; adenosylcobalamin from cob(II)yrinate a,c-diamide: step 5/7.</text>
</comment>
<dbReference type="PANTHER" id="PTHR34848">
    <property type="match status" value="1"/>
</dbReference>
<name>A0ABU0HQC2_9HYPH</name>
<evidence type="ECO:0000256" key="12">
    <source>
        <dbReference type="ARBA" id="ARBA00022840"/>
    </source>
</evidence>
<dbReference type="PANTHER" id="PTHR34848:SF1">
    <property type="entry name" value="BIFUNCTIONAL ADENOSYLCOBALAMIN BIOSYNTHESIS PROTEIN COBU"/>
    <property type="match status" value="1"/>
</dbReference>
<keyword evidence="16" id="KW-1185">Reference proteome</keyword>
<keyword evidence="9 14" id="KW-0808">Transferase</keyword>
<dbReference type="CDD" id="cd00544">
    <property type="entry name" value="CobU"/>
    <property type="match status" value="1"/>
</dbReference>
<dbReference type="GO" id="GO:0008820">
    <property type="term" value="F:cobinamide phosphate guanylyltransferase activity"/>
    <property type="evidence" value="ECO:0007669"/>
    <property type="project" value="UniProtKB-EC"/>
</dbReference>
<evidence type="ECO:0000313" key="15">
    <source>
        <dbReference type="EMBL" id="MDQ0444512.1"/>
    </source>
</evidence>
<protein>
    <recommendedName>
        <fullName evidence="14">Bifunctional adenosylcobalamin biosynthesis protein</fullName>
        <ecNumber evidence="14">2.7.1.156</ecNumber>
        <ecNumber evidence="14">2.7.7.62</ecNumber>
    </recommendedName>
</protein>
<keyword evidence="12 14" id="KW-0067">ATP-binding</keyword>
<keyword evidence="8 14" id="KW-0169">Cobalamin biosynthesis</keyword>
<organism evidence="15 16">
    <name type="scientific">Methylobacterium persicinum</name>
    <dbReference type="NCBI Taxonomy" id="374426"/>
    <lineage>
        <taxon>Bacteria</taxon>
        <taxon>Pseudomonadati</taxon>
        <taxon>Pseudomonadota</taxon>
        <taxon>Alphaproteobacteria</taxon>
        <taxon>Hyphomicrobiales</taxon>
        <taxon>Methylobacteriaceae</taxon>
        <taxon>Methylobacterium</taxon>
    </lineage>
</organism>
<gene>
    <name evidence="15" type="ORF">QO016_004025</name>
</gene>
<sequence>MSPLPPRLTLVLGGARSGKSAYAEGLVMACPAPWLYLATAETWDDEMAERVRLHRARRGEGWVTRDVPLALPEALAAAQGPVLVDCLTLWLTNLILGEADVGQACDRLASACAAAPGPVVLVSNEVGLGIVPDNALARRFRDEAGRLHQRMAALADRVVLTVAGLPLVVKPQPAPGQPVPGFPA</sequence>
<evidence type="ECO:0000256" key="14">
    <source>
        <dbReference type="PIRNR" id="PIRNR006135"/>
    </source>
</evidence>
<dbReference type="PIRSF" id="PIRSF006135">
    <property type="entry name" value="CobU"/>
    <property type="match status" value="1"/>
</dbReference>
<evidence type="ECO:0000256" key="9">
    <source>
        <dbReference type="ARBA" id="ARBA00022679"/>
    </source>
</evidence>
<dbReference type="GO" id="GO:0043752">
    <property type="term" value="F:adenosylcobinamide kinase activity"/>
    <property type="evidence" value="ECO:0007669"/>
    <property type="project" value="UniProtKB-EC"/>
</dbReference>
<evidence type="ECO:0000256" key="13">
    <source>
        <dbReference type="ARBA" id="ARBA00023134"/>
    </source>
</evidence>
<comment type="similarity">
    <text evidence="7 14">Belongs to the CobU/CobP family.</text>
</comment>
<dbReference type="InterPro" id="IPR003203">
    <property type="entry name" value="CobU/CobP"/>
</dbReference>
<comment type="catalytic activity">
    <reaction evidence="2 14">
        <text>adenosylcob(III)inamide phosphate + GTP + H(+) = adenosylcob(III)inamide-GDP + diphosphate</text>
        <dbReference type="Rhea" id="RHEA:22712"/>
        <dbReference type="ChEBI" id="CHEBI:15378"/>
        <dbReference type="ChEBI" id="CHEBI:33019"/>
        <dbReference type="ChEBI" id="CHEBI:37565"/>
        <dbReference type="ChEBI" id="CHEBI:58502"/>
        <dbReference type="ChEBI" id="CHEBI:60487"/>
        <dbReference type="EC" id="2.7.7.62"/>
    </reaction>
</comment>
<reference evidence="15 16" key="1">
    <citation type="submission" date="2023-07" db="EMBL/GenBank/DDBJ databases">
        <title>Genomic Encyclopedia of Type Strains, Phase IV (KMG-IV): sequencing the most valuable type-strain genomes for metagenomic binning, comparative biology and taxonomic classification.</title>
        <authorList>
            <person name="Goeker M."/>
        </authorList>
    </citation>
    <scope>NUCLEOTIDE SEQUENCE [LARGE SCALE GENOMIC DNA]</scope>
    <source>
        <strain evidence="15 16">DSM 19562</strain>
    </source>
</reference>
<dbReference type="Pfam" id="PF02283">
    <property type="entry name" value="CobU"/>
    <property type="match status" value="1"/>
</dbReference>
<evidence type="ECO:0000256" key="2">
    <source>
        <dbReference type="ARBA" id="ARBA00000711"/>
    </source>
</evidence>
<dbReference type="EC" id="2.7.7.62" evidence="14"/>
<evidence type="ECO:0000313" key="16">
    <source>
        <dbReference type="Proteomes" id="UP001236369"/>
    </source>
</evidence>
<dbReference type="SUPFAM" id="SSF52540">
    <property type="entry name" value="P-loop containing nucleoside triphosphate hydrolases"/>
    <property type="match status" value="1"/>
</dbReference>
<accession>A0ABU0HQC2</accession>